<organism evidence="12 13">
    <name type="scientific">Prochlorothrix hollandica PCC 9006 = CALU 1027</name>
    <dbReference type="NCBI Taxonomy" id="317619"/>
    <lineage>
        <taxon>Bacteria</taxon>
        <taxon>Bacillati</taxon>
        <taxon>Cyanobacteriota</taxon>
        <taxon>Cyanophyceae</taxon>
        <taxon>Prochlorotrichales</taxon>
        <taxon>Prochlorotrichaceae</taxon>
        <taxon>Prochlorothrix</taxon>
    </lineage>
</organism>
<dbReference type="Proteomes" id="UP000034681">
    <property type="component" value="Unassembled WGS sequence"/>
</dbReference>
<comment type="function">
    <text evidence="2">Purine nucleoside enzyme that catalyzes the phosphorolysis of adenosine and inosine nucleosides, yielding D-ribose 1-phosphate and the respective free bases, adenine and hypoxanthine. Also catalyzes the phosphorolysis of S-methyl-5'-thioadenosine into adenine and S-methyl-5-thio-alpha-D-ribose 1-phosphate. Also has adenosine deaminase activity.</text>
</comment>
<evidence type="ECO:0000256" key="9">
    <source>
        <dbReference type="ARBA" id="ARBA00048968"/>
    </source>
</evidence>
<evidence type="ECO:0000256" key="6">
    <source>
        <dbReference type="ARBA" id="ARBA00022801"/>
    </source>
</evidence>
<evidence type="ECO:0000256" key="5">
    <source>
        <dbReference type="ARBA" id="ARBA00022723"/>
    </source>
</evidence>
<dbReference type="RefSeq" id="WP_017712387.1">
    <property type="nucleotide sequence ID" value="NZ_KB235937.1"/>
</dbReference>
<dbReference type="GO" id="GO:0016787">
    <property type="term" value="F:hydrolase activity"/>
    <property type="evidence" value="ECO:0007669"/>
    <property type="project" value="UniProtKB-KW"/>
</dbReference>
<dbReference type="InterPro" id="IPR038371">
    <property type="entry name" value="Cu_polyphenol_OxRdtase_sf"/>
</dbReference>
<name>A0A0M2PX41_PROHO</name>
<dbReference type="EMBL" id="AJTX02000006">
    <property type="protein sequence ID" value="KKI98931.1"/>
    <property type="molecule type" value="Genomic_DNA"/>
</dbReference>
<dbReference type="PANTHER" id="PTHR30616">
    <property type="entry name" value="UNCHARACTERIZED PROTEIN YFIH"/>
    <property type="match status" value="1"/>
</dbReference>
<dbReference type="CDD" id="cd16833">
    <property type="entry name" value="YfiH"/>
    <property type="match status" value="1"/>
</dbReference>
<comment type="caution">
    <text evidence="12">The sequence shown here is derived from an EMBL/GenBank/DDBJ whole genome shotgun (WGS) entry which is preliminary data.</text>
</comment>
<gene>
    <name evidence="12" type="ORF">PROH_13945</name>
</gene>
<dbReference type="STRING" id="317619.GCA_000332315_01923"/>
<keyword evidence="4" id="KW-0808">Transferase</keyword>
<evidence type="ECO:0000256" key="3">
    <source>
        <dbReference type="ARBA" id="ARBA00007353"/>
    </source>
</evidence>
<keyword evidence="6" id="KW-0378">Hydrolase</keyword>
<evidence type="ECO:0000256" key="10">
    <source>
        <dbReference type="ARBA" id="ARBA00049893"/>
    </source>
</evidence>
<keyword evidence="5" id="KW-0479">Metal-binding</keyword>
<dbReference type="PANTHER" id="PTHR30616:SF2">
    <property type="entry name" value="PURINE NUCLEOSIDE PHOSPHORYLASE LACC1"/>
    <property type="match status" value="1"/>
</dbReference>
<comment type="similarity">
    <text evidence="3 11">Belongs to the purine nucleoside phosphorylase YfiH/LACC1 family.</text>
</comment>
<evidence type="ECO:0000256" key="11">
    <source>
        <dbReference type="RuleBase" id="RU361274"/>
    </source>
</evidence>
<dbReference type="SUPFAM" id="SSF64438">
    <property type="entry name" value="CNF1/YfiH-like putative cysteine hydrolases"/>
    <property type="match status" value="1"/>
</dbReference>
<dbReference type="GO" id="GO:0017061">
    <property type="term" value="F:S-methyl-5-thioadenosine phosphorylase activity"/>
    <property type="evidence" value="ECO:0007669"/>
    <property type="project" value="UniProtKB-EC"/>
</dbReference>
<dbReference type="NCBIfam" id="TIGR00726">
    <property type="entry name" value="peptidoglycan editing factor PgeF"/>
    <property type="match status" value="1"/>
</dbReference>
<dbReference type="OrthoDB" id="4279at2"/>
<comment type="catalytic activity">
    <reaction evidence="8">
        <text>adenosine + H2O + H(+) = inosine + NH4(+)</text>
        <dbReference type="Rhea" id="RHEA:24408"/>
        <dbReference type="ChEBI" id="CHEBI:15377"/>
        <dbReference type="ChEBI" id="CHEBI:15378"/>
        <dbReference type="ChEBI" id="CHEBI:16335"/>
        <dbReference type="ChEBI" id="CHEBI:17596"/>
        <dbReference type="ChEBI" id="CHEBI:28938"/>
        <dbReference type="EC" id="3.5.4.4"/>
    </reaction>
    <physiologicalReaction direction="left-to-right" evidence="8">
        <dbReference type="Rhea" id="RHEA:24409"/>
    </physiologicalReaction>
</comment>
<dbReference type="AlphaFoldDB" id="A0A0M2PX41"/>
<dbReference type="eggNOG" id="COG1496">
    <property type="taxonomic scope" value="Bacteria"/>
</dbReference>
<dbReference type="GO" id="GO:0005507">
    <property type="term" value="F:copper ion binding"/>
    <property type="evidence" value="ECO:0007669"/>
    <property type="project" value="TreeGrafter"/>
</dbReference>
<evidence type="ECO:0000256" key="8">
    <source>
        <dbReference type="ARBA" id="ARBA00047989"/>
    </source>
</evidence>
<comment type="catalytic activity">
    <reaction evidence="1">
        <text>inosine + phosphate = alpha-D-ribose 1-phosphate + hypoxanthine</text>
        <dbReference type="Rhea" id="RHEA:27646"/>
        <dbReference type="ChEBI" id="CHEBI:17368"/>
        <dbReference type="ChEBI" id="CHEBI:17596"/>
        <dbReference type="ChEBI" id="CHEBI:43474"/>
        <dbReference type="ChEBI" id="CHEBI:57720"/>
        <dbReference type="EC" id="2.4.2.1"/>
    </reaction>
    <physiologicalReaction direction="left-to-right" evidence="1">
        <dbReference type="Rhea" id="RHEA:27647"/>
    </physiologicalReaction>
</comment>
<evidence type="ECO:0000256" key="1">
    <source>
        <dbReference type="ARBA" id="ARBA00000553"/>
    </source>
</evidence>
<evidence type="ECO:0000256" key="4">
    <source>
        <dbReference type="ARBA" id="ARBA00022679"/>
    </source>
</evidence>
<dbReference type="Pfam" id="PF02578">
    <property type="entry name" value="Cu-oxidase_4"/>
    <property type="match status" value="1"/>
</dbReference>
<dbReference type="InterPro" id="IPR011324">
    <property type="entry name" value="Cytotoxic_necrot_fac-like_cat"/>
</dbReference>
<evidence type="ECO:0000256" key="2">
    <source>
        <dbReference type="ARBA" id="ARBA00003215"/>
    </source>
</evidence>
<proteinExistence type="inferred from homology"/>
<dbReference type="Gene3D" id="3.60.140.10">
    <property type="entry name" value="CNF1/YfiH-like putative cysteine hydrolases"/>
    <property type="match status" value="1"/>
</dbReference>
<evidence type="ECO:0000313" key="12">
    <source>
        <dbReference type="EMBL" id="KKI98931.1"/>
    </source>
</evidence>
<keyword evidence="7" id="KW-0862">Zinc</keyword>
<comment type="catalytic activity">
    <reaction evidence="9">
        <text>adenosine + phosphate = alpha-D-ribose 1-phosphate + adenine</text>
        <dbReference type="Rhea" id="RHEA:27642"/>
        <dbReference type="ChEBI" id="CHEBI:16335"/>
        <dbReference type="ChEBI" id="CHEBI:16708"/>
        <dbReference type="ChEBI" id="CHEBI:43474"/>
        <dbReference type="ChEBI" id="CHEBI:57720"/>
        <dbReference type="EC" id="2.4.2.1"/>
    </reaction>
    <physiologicalReaction direction="left-to-right" evidence="9">
        <dbReference type="Rhea" id="RHEA:27643"/>
    </physiologicalReaction>
</comment>
<dbReference type="InterPro" id="IPR003730">
    <property type="entry name" value="Cu_polyphenol_OxRdtase"/>
</dbReference>
<keyword evidence="13" id="KW-1185">Reference proteome</keyword>
<sequence>MQTWYWEEWNRLPYLRCSILDAWTHGFFTHQWWPRSPTDMVEVLDSTAAVYRLQQVHGNQVLRTLDTHAIQGALGAQMMEHRGPLDRGDGLVTTGPQEAVWVATADCTPVLIGDAKTGRTAAVHAGWRGTAARIVPLAIQQFQNQGSQLSHLRIALGPAIGGEVYQVERTVAVAVGRSLVGSDLSDGEVLAQLQDLSDSPLLSDPDPDRVRLDVRRVNCLQLAALGIDPAQISVAPHCTYQEPQHFFSYRRTGEKKVQWSGIVS</sequence>
<evidence type="ECO:0000313" key="13">
    <source>
        <dbReference type="Proteomes" id="UP000034681"/>
    </source>
</evidence>
<accession>A0A0M2PX41</accession>
<comment type="catalytic activity">
    <reaction evidence="10">
        <text>S-methyl-5'-thioadenosine + phosphate = 5-(methylsulfanyl)-alpha-D-ribose 1-phosphate + adenine</text>
        <dbReference type="Rhea" id="RHEA:11852"/>
        <dbReference type="ChEBI" id="CHEBI:16708"/>
        <dbReference type="ChEBI" id="CHEBI:17509"/>
        <dbReference type="ChEBI" id="CHEBI:43474"/>
        <dbReference type="ChEBI" id="CHEBI:58533"/>
        <dbReference type="EC" id="2.4.2.28"/>
    </reaction>
    <physiologicalReaction direction="left-to-right" evidence="10">
        <dbReference type="Rhea" id="RHEA:11853"/>
    </physiologicalReaction>
</comment>
<evidence type="ECO:0000256" key="7">
    <source>
        <dbReference type="ARBA" id="ARBA00022833"/>
    </source>
</evidence>
<reference evidence="12" key="1">
    <citation type="submission" date="2012-04" db="EMBL/GenBank/DDBJ databases">
        <authorList>
            <person name="Borisov I.G."/>
            <person name="Ivanikova N.V."/>
            <person name="Pinevich A.V."/>
        </authorList>
    </citation>
    <scope>NUCLEOTIDE SEQUENCE</scope>
    <source>
        <strain evidence="12">CALU 1027</strain>
    </source>
</reference>
<protein>
    <recommendedName>
        <fullName evidence="11">Purine nucleoside phosphorylase</fullName>
    </recommendedName>
</protein>